<dbReference type="Pfam" id="PF13561">
    <property type="entry name" value="adh_short_C2"/>
    <property type="match status" value="1"/>
</dbReference>
<reference evidence="2 3" key="1">
    <citation type="submission" date="2018-03" db="EMBL/GenBank/DDBJ databases">
        <title>Comparative genomics illustrates the genes involved in a hyperalkaliphilic mechanisms of Serpentinomonas isolated from highly-alkaline calcium-rich serpentinized springs.</title>
        <authorList>
            <person name="Suzuki S."/>
            <person name="Ishii S."/>
            <person name="Walworth N."/>
            <person name="Bird L."/>
            <person name="Kuenen J.G."/>
            <person name="Nealson K.H."/>
        </authorList>
    </citation>
    <scope>NUCLEOTIDE SEQUENCE [LARGE SCALE GENOMIC DNA]</scope>
    <source>
        <strain evidence="2 3">P1</strain>
    </source>
</reference>
<organism evidence="2 3">
    <name type="scientific">Malikia granosa</name>
    <dbReference type="NCBI Taxonomy" id="263067"/>
    <lineage>
        <taxon>Bacteria</taxon>
        <taxon>Pseudomonadati</taxon>
        <taxon>Pseudomonadota</taxon>
        <taxon>Betaproteobacteria</taxon>
        <taxon>Burkholderiales</taxon>
        <taxon>Comamonadaceae</taxon>
        <taxon>Malikia</taxon>
    </lineage>
</organism>
<dbReference type="PANTHER" id="PTHR42879">
    <property type="entry name" value="3-OXOACYL-(ACYL-CARRIER-PROTEIN) REDUCTASE"/>
    <property type="match status" value="1"/>
</dbReference>
<dbReference type="InterPro" id="IPR002347">
    <property type="entry name" value="SDR_fam"/>
</dbReference>
<dbReference type="RefSeq" id="WP_105748302.1">
    <property type="nucleotide sequence ID" value="NZ_PVLQ01000030.1"/>
</dbReference>
<dbReference type="AlphaFoldDB" id="A0A2S9K4P5"/>
<dbReference type="Gene3D" id="3.40.50.720">
    <property type="entry name" value="NAD(P)-binding Rossmann-like Domain"/>
    <property type="match status" value="1"/>
</dbReference>
<dbReference type="PANTHER" id="PTHR42879:SF6">
    <property type="entry name" value="NADPH-DEPENDENT REDUCTASE BACG"/>
    <property type="match status" value="1"/>
</dbReference>
<proteinExistence type="inferred from homology"/>
<accession>A0A2S9K4P5</accession>
<evidence type="ECO:0000313" key="2">
    <source>
        <dbReference type="EMBL" id="PRD65446.1"/>
    </source>
</evidence>
<keyword evidence="3" id="KW-1185">Reference proteome</keyword>
<dbReference type="Proteomes" id="UP000238589">
    <property type="component" value="Unassembled WGS sequence"/>
</dbReference>
<evidence type="ECO:0000313" key="3">
    <source>
        <dbReference type="Proteomes" id="UP000238589"/>
    </source>
</evidence>
<dbReference type="PRINTS" id="PR00081">
    <property type="entry name" value="GDHRDH"/>
</dbReference>
<protein>
    <submittedName>
        <fullName evidence="2">3-oxoacyl-ACP reductase</fullName>
    </submittedName>
</protein>
<dbReference type="SUPFAM" id="SSF51735">
    <property type="entry name" value="NAD(P)-binding Rossmann-fold domains"/>
    <property type="match status" value="1"/>
</dbReference>
<dbReference type="InterPro" id="IPR036291">
    <property type="entry name" value="NAD(P)-bd_dom_sf"/>
</dbReference>
<comment type="caution">
    <text evidence="2">The sequence shown here is derived from an EMBL/GenBank/DDBJ whole genome shotgun (WGS) entry which is preliminary data.</text>
</comment>
<evidence type="ECO:0000256" key="1">
    <source>
        <dbReference type="ARBA" id="ARBA00006484"/>
    </source>
</evidence>
<gene>
    <name evidence="2" type="ORF">C6P64_09360</name>
</gene>
<dbReference type="EMBL" id="PVLQ01000030">
    <property type="protein sequence ID" value="PRD65446.1"/>
    <property type="molecule type" value="Genomic_DNA"/>
</dbReference>
<sequence>MDLGIQGRKALVCASSQGLGYACALALAQAGCSVYLNGRQAEKLERAAQSIREQTGAAVLAVVADLDTEAGRAALLAACPEPDILVNNNAGPPPGQLEDWDQAAWSSALQSNLVSAALLLRAVLPGMRARGFGRVVNITSAMVKTPHAAMGLSTAARAGLTALSRALAREAIADGVTINNLLPERFDTPRQEFMAQKLMQDKRIDRDQARQLIADTLPARRFGKPEEFGATCAFVCSQHAGFMTGQNLQLDGGSYWGLV</sequence>
<dbReference type="OrthoDB" id="9804774at2"/>
<dbReference type="InterPro" id="IPR050259">
    <property type="entry name" value="SDR"/>
</dbReference>
<name>A0A2S9K4P5_9BURK</name>
<comment type="similarity">
    <text evidence="1">Belongs to the short-chain dehydrogenases/reductases (SDR) family.</text>
</comment>